<sequence>EPPAVPGPDACAPLTGDRLPQVHGRYDLRLPADSPWFDGPAGDEPFEVTGWIRFADGAPPSALALLAFADAFPPTVLNTLDVGWVPTIELTVHVRGRPAPGWVLGTFRTRFLVDGLLEEDGELWGEDGRLLAHARQLALILPRR</sequence>
<comment type="caution">
    <text evidence="2">The sequence shown here is derived from an EMBL/GenBank/DDBJ whole genome shotgun (WGS) entry which is preliminary data.</text>
</comment>
<dbReference type="Proteomes" id="UP000437736">
    <property type="component" value="Unassembled WGS sequence"/>
</dbReference>
<dbReference type="InterPro" id="IPR049450">
    <property type="entry name" value="ACOT8-like_C"/>
</dbReference>
<accession>A0ABW9R1M4</accession>
<dbReference type="InterPro" id="IPR042171">
    <property type="entry name" value="Acyl-CoA_hotdog"/>
</dbReference>
<dbReference type="EMBL" id="WJHE01001090">
    <property type="protein sequence ID" value="MST34598.1"/>
    <property type="molecule type" value="Genomic_DNA"/>
</dbReference>
<feature type="domain" description="Acyl-CoA thioesterase-like C-terminal" evidence="1">
    <location>
        <begin position="8"/>
        <end position="140"/>
    </location>
</feature>
<dbReference type="SUPFAM" id="SSF54637">
    <property type="entry name" value="Thioesterase/thiol ester dehydrase-isomerase"/>
    <property type="match status" value="1"/>
</dbReference>
<dbReference type="PANTHER" id="PTHR38110:SF1">
    <property type="entry name" value="THIOESTERASE DOMAIN-CONTAINING PROTEIN"/>
    <property type="match status" value="1"/>
</dbReference>
<gene>
    <name evidence="2" type="ORF">GHK86_17955</name>
</gene>
<dbReference type="Gene3D" id="2.40.160.210">
    <property type="entry name" value="Acyl-CoA thioesterase, double hotdog domain"/>
    <property type="match status" value="1"/>
</dbReference>
<name>A0ABW9R1M4_9ACTN</name>
<dbReference type="InterPro" id="IPR052389">
    <property type="entry name" value="Sec_Metab_Biosynth-Assoc"/>
</dbReference>
<keyword evidence="3" id="KW-1185">Reference proteome</keyword>
<reference evidence="2 3" key="1">
    <citation type="submission" date="2019-11" db="EMBL/GenBank/DDBJ databases">
        <title>Acidiferrimicrobium australis gen. nov., sp. nov., an acidophilic and obligately heterotrophic, member of the Actinobacteria that catalyses dissimilatory oxido- reduction of iron isolated from metal-rich acidic water in Chile.</title>
        <authorList>
            <person name="Gonzalez D."/>
            <person name="Huber K."/>
            <person name="Hedrich S."/>
            <person name="Rojas-Villalobos C."/>
            <person name="Quatrini R."/>
            <person name="Dinamarca M.A."/>
            <person name="Schwarz A."/>
            <person name="Canales C."/>
            <person name="Nancucheo I."/>
        </authorList>
    </citation>
    <scope>NUCLEOTIDE SEQUENCE [LARGE SCALE GENOMIC DNA]</scope>
    <source>
        <strain evidence="2 3">USS-CCA1</strain>
    </source>
</reference>
<dbReference type="Pfam" id="PF20789">
    <property type="entry name" value="4HBT_3C"/>
    <property type="match status" value="1"/>
</dbReference>
<protein>
    <submittedName>
        <fullName evidence="2">Thioesterase family protein</fullName>
    </submittedName>
</protein>
<dbReference type="InterPro" id="IPR029069">
    <property type="entry name" value="HotDog_dom_sf"/>
</dbReference>
<evidence type="ECO:0000313" key="3">
    <source>
        <dbReference type="Proteomes" id="UP000437736"/>
    </source>
</evidence>
<proteinExistence type="predicted"/>
<organism evidence="2 3">
    <name type="scientific">Acidiferrimicrobium australe</name>
    <dbReference type="NCBI Taxonomy" id="2664430"/>
    <lineage>
        <taxon>Bacteria</taxon>
        <taxon>Bacillati</taxon>
        <taxon>Actinomycetota</taxon>
        <taxon>Acidimicrobiia</taxon>
        <taxon>Acidimicrobiales</taxon>
        <taxon>Acidimicrobiaceae</taxon>
        <taxon>Acidiferrimicrobium</taxon>
    </lineage>
</organism>
<dbReference type="PANTHER" id="PTHR38110">
    <property type="entry name" value="CHROMOSOME 23, WHOLE GENOME SHOTGUN SEQUENCE"/>
    <property type="match status" value="1"/>
</dbReference>
<feature type="non-terminal residue" evidence="2">
    <location>
        <position position="1"/>
    </location>
</feature>
<evidence type="ECO:0000313" key="2">
    <source>
        <dbReference type="EMBL" id="MST34598.1"/>
    </source>
</evidence>
<evidence type="ECO:0000259" key="1">
    <source>
        <dbReference type="Pfam" id="PF20789"/>
    </source>
</evidence>